<organism evidence="4 5">
    <name type="scientific">Albidovulum litorale</name>
    <dbReference type="NCBI Taxonomy" id="2984134"/>
    <lineage>
        <taxon>Bacteria</taxon>
        <taxon>Pseudomonadati</taxon>
        <taxon>Pseudomonadota</taxon>
        <taxon>Alphaproteobacteria</taxon>
        <taxon>Rhodobacterales</taxon>
        <taxon>Paracoccaceae</taxon>
        <taxon>Albidovulum</taxon>
    </lineage>
</organism>
<evidence type="ECO:0000259" key="3">
    <source>
        <dbReference type="Pfam" id="PF06722"/>
    </source>
</evidence>
<reference evidence="4 5" key="1">
    <citation type="submission" date="2022-10" db="EMBL/GenBank/DDBJ databases">
        <title>Defluviimonas sp. nov., isolated from ocean surface sediments.</title>
        <authorList>
            <person name="He W."/>
            <person name="Wang L."/>
            <person name="Zhang D.-F."/>
        </authorList>
    </citation>
    <scope>NUCLEOTIDE SEQUENCE [LARGE SCALE GENOMIC DNA]</scope>
    <source>
        <strain evidence="4 5">WL0050</strain>
    </source>
</reference>
<evidence type="ECO:0000256" key="1">
    <source>
        <dbReference type="ARBA" id="ARBA00022676"/>
    </source>
</evidence>
<comment type="caution">
    <text evidence="4">The sequence shown here is derived from an EMBL/GenBank/DDBJ whole genome shotgun (WGS) entry which is preliminary data.</text>
</comment>
<dbReference type="EMBL" id="JAOWKZ010000002">
    <property type="protein sequence ID" value="MCV2872713.1"/>
    <property type="molecule type" value="Genomic_DNA"/>
</dbReference>
<dbReference type="InterPro" id="IPR010610">
    <property type="entry name" value="EryCIII-like_C"/>
</dbReference>
<evidence type="ECO:0000256" key="2">
    <source>
        <dbReference type="ARBA" id="ARBA00022679"/>
    </source>
</evidence>
<keyword evidence="2" id="KW-0808">Transferase</keyword>
<feature type="domain" description="Erythromycin biosynthesis protein CIII-like C-terminal" evidence="3">
    <location>
        <begin position="298"/>
        <end position="393"/>
    </location>
</feature>
<name>A0ABT2ZNJ9_9RHOB</name>
<proteinExistence type="predicted"/>
<dbReference type="InterPro" id="IPR002213">
    <property type="entry name" value="UDP_glucos_trans"/>
</dbReference>
<sequence length="438" mass="48773">MSIGPTIALFPEASFGAALNCVGIARALKARGARPVFICHAGFSGVFAEYGFQEYHLPLADAPVPETYWQDFISRHQPHFNLDPADQIETYVAPTWDAIVETAEQAEAPLFALLQRLRPDAVVLDNVVMFPAIVRAGCPWVRVISCAETELPDPNVPPYLSGLPADDRLHWQTFVERYNSAVGPVHHRYNKFRSRHGLPPLDQGQFLEPSPWHNLLLAPSVLRYDRQHQLDPARFTFLEGCVRQEAPYQVPEFAAGEGPLIYVSFGSLGALDTELIKRLIVVFAEFPARFLVNVGAFRDAYRAVPDNVILDQWFPQPSVVAEADLFIHHGGNNSFCEALYYGVPSLIMPYCWDGHDNARRAVETGTGRRLHRAHWTADELTAAMQSALEDREMCGRLKDNESRMVPENGVDLAAERIVEAARQGAVKSAPLIRLPGAD</sequence>
<dbReference type="Gene3D" id="3.40.50.2000">
    <property type="entry name" value="Glycogen Phosphorylase B"/>
    <property type="match status" value="2"/>
</dbReference>
<keyword evidence="1" id="KW-0328">Glycosyltransferase</keyword>
<dbReference type="PANTHER" id="PTHR48043">
    <property type="entry name" value="EG:EG0003.4 PROTEIN-RELATED"/>
    <property type="match status" value="1"/>
</dbReference>
<dbReference type="SUPFAM" id="SSF53756">
    <property type="entry name" value="UDP-Glycosyltransferase/glycogen phosphorylase"/>
    <property type="match status" value="1"/>
</dbReference>
<dbReference type="PANTHER" id="PTHR48043:SF145">
    <property type="entry name" value="FI06409P-RELATED"/>
    <property type="match status" value="1"/>
</dbReference>
<dbReference type="CDD" id="cd03784">
    <property type="entry name" value="GT1_Gtf-like"/>
    <property type="match status" value="1"/>
</dbReference>
<gene>
    <name evidence="4" type="ORF">OEZ71_10450</name>
</gene>
<dbReference type="Proteomes" id="UP001652564">
    <property type="component" value="Unassembled WGS sequence"/>
</dbReference>
<keyword evidence="5" id="KW-1185">Reference proteome</keyword>
<evidence type="ECO:0000313" key="4">
    <source>
        <dbReference type="EMBL" id="MCV2872713.1"/>
    </source>
</evidence>
<evidence type="ECO:0000313" key="5">
    <source>
        <dbReference type="Proteomes" id="UP001652564"/>
    </source>
</evidence>
<accession>A0ABT2ZNJ9</accession>
<dbReference type="InterPro" id="IPR050271">
    <property type="entry name" value="UDP-glycosyltransferase"/>
</dbReference>
<dbReference type="RefSeq" id="WP_263739890.1">
    <property type="nucleotide sequence ID" value="NZ_JAOWKZ010000002.1"/>
</dbReference>
<dbReference type="Pfam" id="PF06722">
    <property type="entry name" value="EryCIII-like_C"/>
    <property type="match status" value="1"/>
</dbReference>
<protein>
    <submittedName>
        <fullName evidence="4">Glycosyltransferase</fullName>
    </submittedName>
</protein>